<evidence type="ECO:0000256" key="2">
    <source>
        <dbReference type="SAM" id="MobiDB-lite"/>
    </source>
</evidence>
<reference evidence="3" key="1">
    <citation type="journal article" date="2014" name="Int. J. Syst. Evol. Microbiol.">
        <title>Complete genome sequence of Corynebacterium casei LMG S-19264T (=DSM 44701T), isolated from a smear-ripened cheese.</title>
        <authorList>
            <consortium name="US DOE Joint Genome Institute (JGI-PGF)"/>
            <person name="Walter F."/>
            <person name="Albersmeier A."/>
            <person name="Kalinowski J."/>
            <person name="Ruckert C."/>
        </authorList>
    </citation>
    <scope>NUCLEOTIDE SEQUENCE</scope>
    <source>
        <strain evidence="3">CGMCC 4.5737</strain>
    </source>
</reference>
<evidence type="ECO:0000313" key="3">
    <source>
        <dbReference type="EMBL" id="GGM71753.1"/>
    </source>
</evidence>
<feature type="compositionally biased region" description="Polar residues" evidence="2">
    <location>
        <begin position="1"/>
        <end position="16"/>
    </location>
</feature>
<evidence type="ECO:0000256" key="1">
    <source>
        <dbReference type="SAM" id="Coils"/>
    </source>
</evidence>
<dbReference type="EMBL" id="BMMK01000027">
    <property type="protein sequence ID" value="GGM71753.1"/>
    <property type="molecule type" value="Genomic_DNA"/>
</dbReference>
<dbReference type="Proteomes" id="UP000637578">
    <property type="component" value="Unassembled WGS sequence"/>
</dbReference>
<name>A0A8J3FWG3_9PSEU</name>
<keyword evidence="4" id="KW-1185">Reference proteome</keyword>
<feature type="region of interest" description="Disordered" evidence="2">
    <location>
        <begin position="1"/>
        <end position="63"/>
    </location>
</feature>
<keyword evidence="1" id="KW-0175">Coiled coil</keyword>
<feature type="compositionally biased region" description="Low complexity" evidence="2">
    <location>
        <begin position="31"/>
        <end position="41"/>
    </location>
</feature>
<protein>
    <submittedName>
        <fullName evidence="3">Uncharacterized protein</fullName>
    </submittedName>
</protein>
<proteinExistence type="predicted"/>
<feature type="compositionally biased region" description="Basic residues" evidence="2">
    <location>
        <begin position="53"/>
        <end position="63"/>
    </location>
</feature>
<dbReference type="InterPro" id="IPR046282">
    <property type="entry name" value="DUF6319"/>
</dbReference>
<accession>A0A8J3FWG3</accession>
<organism evidence="3 4">
    <name type="scientific">Longimycelium tulufanense</name>
    <dbReference type="NCBI Taxonomy" id="907463"/>
    <lineage>
        <taxon>Bacteria</taxon>
        <taxon>Bacillati</taxon>
        <taxon>Actinomycetota</taxon>
        <taxon>Actinomycetes</taxon>
        <taxon>Pseudonocardiales</taxon>
        <taxon>Pseudonocardiaceae</taxon>
        <taxon>Longimycelium</taxon>
    </lineage>
</organism>
<sequence>MGSDSPAQHDTVGQQEQGEDVMTNTAPTPPAAAADDASPAPEKAEAGSGGANKTRKKSTARKTRTVSLTLTVTGTADGDWQADLVHGTTRVVRGLPISAAAVSRAAKELHSDIFDGIETVLSEAREQHRARMEELEAELQRVKAALAELSE</sequence>
<dbReference type="Pfam" id="PF19844">
    <property type="entry name" value="DUF6319"/>
    <property type="match status" value="1"/>
</dbReference>
<dbReference type="AlphaFoldDB" id="A0A8J3FWG3"/>
<reference evidence="3" key="2">
    <citation type="submission" date="2020-09" db="EMBL/GenBank/DDBJ databases">
        <authorList>
            <person name="Sun Q."/>
            <person name="Zhou Y."/>
        </authorList>
    </citation>
    <scope>NUCLEOTIDE SEQUENCE</scope>
    <source>
        <strain evidence="3">CGMCC 4.5737</strain>
    </source>
</reference>
<gene>
    <name evidence="3" type="ORF">GCM10012275_47820</name>
</gene>
<comment type="caution">
    <text evidence="3">The sequence shown here is derived from an EMBL/GenBank/DDBJ whole genome shotgun (WGS) entry which is preliminary data.</text>
</comment>
<evidence type="ECO:0000313" key="4">
    <source>
        <dbReference type="Proteomes" id="UP000637578"/>
    </source>
</evidence>
<feature type="coiled-coil region" evidence="1">
    <location>
        <begin position="118"/>
        <end position="145"/>
    </location>
</feature>